<comment type="pathway">
    <text evidence="3">Secondary metabolite biosynthesis; terpenoid biosynthesis.</text>
</comment>
<evidence type="ECO:0000256" key="12">
    <source>
        <dbReference type="ARBA" id="ARBA00023136"/>
    </source>
</evidence>
<evidence type="ECO:0000313" key="15">
    <source>
        <dbReference type="EMBL" id="KAJ2926866.1"/>
    </source>
</evidence>
<sequence>MILAAIQVTLIFLGSWFIWRLSKRLLTKNPWEAVRGPAPESWLTGNIMNLLGNDAAEYHEKLAREYGRVFKFTGLFKERMLYVYDPKALYYIFIKDVNSYDETTDFQMIVQKVFGMGLFSTQGKSSPEVSLNPTDGFLGEHHRKQRKLLNPVFALAHLKGMVPTLYEVANKTRSALLLKVNQNTGEKEVEVGSWMTRTILEFTGQSGFGYSFDPLTEGCEEHPYATSLKGFIGAVNYPPVMAARLLLLPYSGFLSPNTQRAIIDFLPWKQLHRIRDMVDIMHNTSLDIFEATKRSANEGDGRKDIMSVLFKANNAASDQDRIPESELVAQVSTITFAAMDTTSNAMARILFTLGQHPEVQEKLRAELRDAFKDQKELDHDILSSLPFLDAVVKESMRVYPPLPFISREATRDAVLPLQKPVISKEGKPIDSVFVPKGSRLIISLLNCNTDPEIWGPDAHEWKPERWLAPLPSSVQEARVPGVYSNLMTFSGGGRSCIGFKVSELEMKVLLSVLLQTFRFAPSDKKIIWEWNSVVQPTTEDAEITANATKVLQLPLKVSLA</sequence>
<comment type="similarity">
    <text evidence="4 14">Belongs to the cytochrome P450 family.</text>
</comment>
<evidence type="ECO:0000256" key="11">
    <source>
        <dbReference type="ARBA" id="ARBA00023033"/>
    </source>
</evidence>
<evidence type="ECO:0008006" key="17">
    <source>
        <dbReference type="Google" id="ProtNLM"/>
    </source>
</evidence>
<dbReference type="GO" id="GO:0005506">
    <property type="term" value="F:iron ion binding"/>
    <property type="evidence" value="ECO:0007669"/>
    <property type="project" value="InterPro"/>
</dbReference>
<keyword evidence="6" id="KW-0812">Transmembrane</keyword>
<evidence type="ECO:0000256" key="2">
    <source>
        <dbReference type="ARBA" id="ARBA00004370"/>
    </source>
</evidence>
<comment type="subcellular location">
    <subcellularLocation>
        <location evidence="2">Membrane</location>
    </subcellularLocation>
</comment>
<keyword evidence="8" id="KW-1133">Transmembrane helix</keyword>
<dbReference type="Gene3D" id="1.10.630.10">
    <property type="entry name" value="Cytochrome P450"/>
    <property type="match status" value="1"/>
</dbReference>
<dbReference type="Proteomes" id="UP001140091">
    <property type="component" value="Unassembled WGS sequence"/>
</dbReference>
<dbReference type="GO" id="GO:0016705">
    <property type="term" value="F:oxidoreductase activity, acting on paired donors, with incorporation or reduction of molecular oxygen"/>
    <property type="evidence" value="ECO:0007669"/>
    <property type="project" value="InterPro"/>
</dbReference>
<dbReference type="GO" id="GO:0020037">
    <property type="term" value="F:heme binding"/>
    <property type="evidence" value="ECO:0007669"/>
    <property type="project" value="InterPro"/>
</dbReference>
<dbReference type="InterPro" id="IPR002401">
    <property type="entry name" value="Cyt_P450_E_grp-I"/>
</dbReference>
<evidence type="ECO:0000313" key="16">
    <source>
        <dbReference type="Proteomes" id="UP001140091"/>
    </source>
</evidence>
<dbReference type="InterPro" id="IPR017972">
    <property type="entry name" value="Cyt_P450_CS"/>
</dbReference>
<evidence type="ECO:0000256" key="4">
    <source>
        <dbReference type="ARBA" id="ARBA00010617"/>
    </source>
</evidence>
<dbReference type="PANTHER" id="PTHR24305:SF166">
    <property type="entry name" value="CYTOCHROME P450 12A4, MITOCHONDRIAL-RELATED"/>
    <property type="match status" value="1"/>
</dbReference>
<feature type="non-terminal residue" evidence="15">
    <location>
        <position position="560"/>
    </location>
</feature>
<keyword evidence="7 13" id="KW-0479">Metal-binding</keyword>
<keyword evidence="9 14" id="KW-0560">Oxidoreductase</keyword>
<dbReference type="InterPro" id="IPR036396">
    <property type="entry name" value="Cyt_P450_sf"/>
</dbReference>
<dbReference type="GO" id="GO:0004497">
    <property type="term" value="F:monooxygenase activity"/>
    <property type="evidence" value="ECO:0007669"/>
    <property type="project" value="UniProtKB-KW"/>
</dbReference>
<dbReference type="InterPro" id="IPR001128">
    <property type="entry name" value="Cyt_P450"/>
</dbReference>
<organism evidence="15 16">
    <name type="scientific">Candolleomyces eurysporus</name>
    <dbReference type="NCBI Taxonomy" id="2828524"/>
    <lineage>
        <taxon>Eukaryota</taxon>
        <taxon>Fungi</taxon>
        <taxon>Dikarya</taxon>
        <taxon>Basidiomycota</taxon>
        <taxon>Agaricomycotina</taxon>
        <taxon>Agaricomycetes</taxon>
        <taxon>Agaricomycetidae</taxon>
        <taxon>Agaricales</taxon>
        <taxon>Agaricineae</taxon>
        <taxon>Psathyrellaceae</taxon>
        <taxon>Candolleomyces</taxon>
    </lineage>
</organism>
<proteinExistence type="inferred from homology"/>
<evidence type="ECO:0000256" key="1">
    <source>
        <dbReference type="ARBA" id="ARBA00001971"/>
    </source>
</evidence>
<keyword evidence="10 13" id="KW-0408">Iron</keyword>
<dbReference type="EMBL" id="JANBPK010001043">
    <property type="protein sequence ID" value="KAJ2926866.1"/>
    <property type="molecule type" value="Genomic_DNA"/>
</dbReference>
<dbReference type="PANTHER" id="PTHR24305">
    <property type="entry name" value="CYTOCHROME P450"/>
    <property type="match status" value="1"/>
</dbReference>
<gene>
    <name evidence="15" type="ORF">H1R20_g10222</name>
</gene>
<reference evidence="15" key="1">
    <citation type="submission" date="2022-06" db="EMBL/GenBank/DDBJ databases">
        <title>Genome Sequence of Candolleomyces eurysporus.</title>
        <authorList>
            <person name="Buettner E."/>
        </authorList>
    </citation>
    <scope>NUCLEOTIDE SEQUENCE</scope>
    <source>
        <strain evidence="15">VTCC 930004</strain>
    </source>
</reference>
<accession>A0A9W8J1L3</accession>
<evidence type="ECO:0000256" key="9">
    <source>
        <dbReference type="ARBA" id="ARBA00023002"/>
    </source>
</evidence>
<keyword evidence="12" id="KW-0472">Membrane</keyword>
<evidence type="ECO:0000256" key="5">
    <source>
        <dbReference type="ARBA" id="ARBA00022617"/>
    </source>
</evidence>
<evidence type="ECO:0000256" key="10">
    <source>
        <dbReference type="ARBA" id="ARBA00023004"/>
    </source>
</evidence>
<dbReference type="OrthoDB" id="1470350at2759"/>
<dbReference type="PRINTS" id="PR00463">
    <property type="entry name" value="EP450I"/>
</dbReference>
<evidence type="ECO:0000256" key="8">
    <source>
        <dbReference type="ARBA" id="ARBA00022989"/>
    </source>
</evidence>
<dbReference type="SUPFAM" id="SSF48264">
    <property type="entry name" value="Cytochrome P450"/>
    <property type="match status" value="1"/>
</dbReference>
<dbReference type="InterPro" id="IPR050121">
    <property type="entry name" value="Cytochrome_P450_monoxygenase"/>
</dbReference>
<evidence type="ECO:0000256" key="13">
    <source>
        <dbReference type="PIRSR" id="PIRSR602401-1"/>
    </source>
</evidence>
<dbReference type="GO" id="GO:0016020">
    <property type="term" value="C:membrane"/>
    <property type="evidence" value="ECO:0007669"/>
    <property type="project" value="UniProtKB-SubCell"/>
</dbReference>
<evidence type="ECO:0000256" key="7">
    <source>
        <dbReference type="ARBA" id="ARBA00022723"/>
    </source>
</evidence>
<dbReference type="Pfam" id="PF00067">
    <property type="entry name" value="p450"/>
    <property type="match status" value="1"/>
</dbReference>
<protein>
    <recommendedName>
        <fullName evidence="17">Cytochrome P450</fullName>
    </recommendedName>
</protein>
<keyword evidence="16" id="KW-1185">Reference proteome</keyword>
<evidence type="ECO:0000256" key="3">
    <source>
        <dbReference type="ARBA" id="ARBA00004721"/>
    </source>
</evidence>
<dbReference type="PRINTS" id="PR00385">
    <property type="entry name" value="P450"/>
</dbReference>
<dbReference type="CDD" id="cd11069">
    <property type="entry name" value="CYP_FUM15-like"/>
    <property type="match status" value="1"/>
</dbReference>
<keyword evidence="5 13" id="KW-0349">Heme</keyword>
<dbReference type="AlphaFoldDB" id="A0A9W8J1L3"/>
<evidence type="ECO:0000256" key="6">
    <source>
        <dbReference type="ARBA" id="ARBA00022692"/>
    </source>
</evidence>
<comment type="caution">
    <text evidence="15">The sequence shown here is derived from an EMBL/GenBank/DDBJ whole genome shotgun (WGS) entry which is preliminary data.</text>
</comment>
<keyword evidence="11 14" id="KW-0503">Monooxygenase</keyword>
<comment type="cofactor">
    <cofactor evidence="1 13">
        <name>heme</name>
        <dbReference type="ChEBI" id="CHEBI:30413"/>
    </cofactor>
</comment>
<name>A0A9W8J1L3_9AGAR</name>
<feature type="binding site" description="axial binding residue" evidence="13">
    <location>
        <position position="496"/>
    </location>
    <ligand>
        <name>heme</name>
        <dbReference type="ChEBI" id="CHEBI:30413"/>
    </ligand>
    <ligandPart>
        <name>Fe</name>
        <dbReference type="ChEBI" id="CHEBI:18248"/>
    </ligandPart>
</feature>
<evidence type="ECO:0000256" key="14">
    <source>
        <dbReference type="RuleBase" id="RU000461"/>
    </source>
</evidence>
<dbReference type="PROSITE" id="PS00086">
    <property type="entry name" value="CYTOCHROME_P450"/>
    <property type="match status" value="1"/>
</dbReference>